<name>A0A835GX74_9MAGN</name>
<evidence type="ECO:0000256" key="1">
    <source>
        <dbReference type="SAM" id="MobiDB-lite"/>
    </source>
</evidence>
<evidence type="ECO:0000313" key="3">
    <source>
        <dbReference type="Proteomes" id="UP000631114"/>
    </source>
</evidence>
<comment type="caution">
    <text evidence="2">The sequence shown here is derived from an EMBL/GenBank/DDBJ whole genome shotgun (WGS) entry which is preliminary data.</text>
</comment>
<dbReference type="AlphaFoldDB" id="A0A835GX74"/>
<dbReference type="EMBL" id="JADFTS010000009">
    <property type="protein sequence ID" value="KAF9588501.1"/>
    <property type="molecule type" value="Genomic_DNA"/>
</dbReference>
<evidence type="ECO:0000313" key="2">
    <source>
        <dbReference type="EMBL" id="KAF9588501.1"/>
    </source>
</evidence>
<feature type="region of interest" description="Disordered" evidence="1">
    <location>
        <begin position="60"/>
        <end position="91"/>
    </location>
</feature>
<organism evidence="2 3">
    <name type="scientific">Coptis chinensis</name>
    <dbReference type="NCBI Taxonomy" id="261450"/>
    <lineage>
        <taxon>Eukaryota</taxon>
        <taxon>Viridiplantae</taxon>
        <taxon>Streptophyta</taxon>
        <taxon>Embryophyta</taxon>
        <taxon>Tracheophyta</taxon>
        <taxon>Spermatophyta</taxon>
        <taxon>Magnoliopsida</taxon>
        <taxon>Ranunculales</taxon>
        <taxon>Ranunculaceae</taxon>
        <taxon>Coptidoideae</taxon>
        <taxon>Coptis</taxon>
    </lineage>
</organism>
<feature type="compositionally biased region" description="Basic and acidic residues" evidence="1">
    <location>
        <begin position="71"/>
        <end position="90"/>
    </location>
</feature>
<dbReference type="Proteomes" id="UP000631114">
    <property type="component" value="Unassembled WGS sequence"/>
</dbReference>
<keyword evidence="3" id="KW-1185">Reference proteome</keyword>
<reference evidence="2 3" key="1">
    <citation type="submission" date="2020-10" db="EMBL/GenBank/DDBJ databases">
        <title>The Coptis chinensis genome and diversification of protoberbering-type alkaloids.</title>
        <authorList>
            <person name="Wang B."/>
            <person name="Shu S."/>
            <person name="Song C."/>
            <person name="Liu Y."/>
        </authorList>
    </citation>
    <scope>NUCLEOTIDE SEQUENCE [LARGE SCALE GENOMIC DNA]</scope>
    <source>
        <strain evidence="2">HL-2020</strain>
        <tissue evidence="2">Leaf</tissue>
    </source>
</reference>
<accession>A0A835GX74</accession>
<protein>
    <submittedName>
        <fullName evidence="2">Uncharacterized protein</fullName>
    </submittedName>
</protein>
<sequence length="246" mass="27441">MVLPLLSPTVFAPPIGRGTSTPQVVDAVIASNKFQVLQETEEGNIEVQEVEAGEIQEHIPAEESPLTAQEEAMKDKKMEEIPNTDERPSLAERNSCVQSGMQQEASEHLAIEMAENLLQADERAENLIQAAETDDSEIEARRHENAQLVTRMVETSSGHLEASLTSQEQGVVDPEAEQVLQKRRDRIFKLVQEYSPDCIALAEPKIWTRNLAYGFLNSQGCSVSIISNETADRKANIWILWKENFA</sequence>
<proteinExistence type="predicted"/>
<gene>
    <name evidence="2" type="ORF">IFM89_011701</name>
</gene>